<evidence type="ECO:0000256" key="6">
    <source>
        <dbReference type="ARBA" id="ARBA00022723"/>
    </source>
</evidence>
<dbReference type="GO" id="GO:0140575">
    <property type="term" value="F:transmembrane monodehydroascorbate reductase activity"/>
    <property type="evidence" value="ECO:0007669"/>
    <property type="project" value="InterPro"/>
</dbReference>
<dbReference type="GO" id="GO:0020037">
    <property type="term" value="F:heme binding"/>
    <property type="evidence" value="ECO:0007669"/>
    <property type="project" value="TreeGrafter"/>
</dbReference>
<keyword evidence="4" id="KW-0349">Heme</keyword>
<evidence type="ECO:0000256" key="9">
    <source>
        <dbReference type="ARBA" id="ARBA00023004"/>
    </source>
</evidence>
<dbReference type="CDD" id="cd08760">
    <property type="entry name" value="Cyt_b561_FRRS1_like"/>
    <property type="match status" value="1"/>
</dbReference>
<feature type="compositionally biased region" description="Polar residues" evidence="11">
    <location>
        <begin position="263"/>
        <end position="275"/>
    </location>
</feature>
<evidence type="ECO:0000256" key="5">
    <source>
        <dbReference type="ARBA" id="ARBA00022692"/>
    </source>
</evidence>
<evidence type="ECO:0000256" key="7">
    <source>
        <dbReference type="ARBA" id="ARBA00022982"/>
    </source>
</evidence>
<dbReference type="PANTHER" id="PTHR15422">
    <property type="entry name" value="OS05G0565100 PROTEIN"/>
    <property type="match status" value="1"/>
</dbReference>
<evidence type="ECO:0000256" key="10">
    <source>
        <dbReference type="ARBA" id="ARBA00023136"/>
    </source>
</evidence>
<dbReference type="InterPro" id="IPR006593">
    <property type="entry name" value="Cyt_b561/ferric_Rdtase_TM"/>
</dbReference>
<dbReference type="STRING" id="381666.H16_A3010"/>
<keyword evidence="15" id="KW-1185">Reference proteome</keyword>
<feature type="domain" description="Cytochrome b561" evidence="13">
    <location>
        <begin position="21"/>
        <end position="239"/>
    </location>
</feature>
<dbReference type="GO" id="GO:0046872">
    <property type="term" value="F:metal ion binding"/>
    <property type="evidence" value="ECO:0007669"/>
    <property type="project" value="UniProtKB-KW"/>
</dbReference>
<evidence type="ECO:0000256" key="8">
    <source>
        <dbReference type="ARBA" id="ARBA00022989"/>
    </source>
</evidence>
<feature type="transmembrane region" description="Helical" evidence="12">
    <location>
        <begin position="132"/>
        <end position="153"/>
    </location>
</feature>
<dbReference type="RefSeq" id="WP_011615954.1">
    <property type="nucleotide sequence ID" value="NC_008313.1"/>
</dbReference>
<dbReference type="AlphaFoldDB" id="Q0K7D6"/>
<keyword evidence="7" id="KW-0249">Electron transport</keyword>
<evidence type="ECO:0000313" key="14">
    <source>
        <dbReference type="EMBL" id="CAJ94085.1"/>
    </source>
</evidence>
<dbReference type="InterPro" id="IPR045150">
    <property type="entry name" value="CYB561D1/2"/>
</dbReference>
<keyword evidence="6" id="KW-0479">Metal-binding</keyword>
<dbReference type="Gene3D" id="1.20.120.1770">
    <property type="match status" value="1"/>
</dbReference>
<dbReference type="EMBL" id="AM260479">
    <property type="protein sequence ID" value="CAJ94085.1"/>
    <property type="molecule type" value="Genomic_DNA"/>
</dbReference>
<proteinExistence type="predicted"/>
<evidence type="ECO:0000256" key="11">
    <source>
        <dbReference type="SAM" id="MobiDB-lite"/>
    </source>
</evidence>
<feature type="region of interest" description="Disordered" evidence="11">
    <location>
        <begin position="262"/>
        <end position="286"/>
    </location>
</feature>
<reference evidence="14 15" key="1">
    <citation type="journal article" date="2006" name="Nat. Biotechnol.">
        <title>Genome sequence of the bioplastic-producing 'Knallgas' bacterium Ralstonia eutropha H16.</title>
        <authorList>
            <person name="Pohlmann A."/>
            <person name="Fricke W.F."/>
            <person name="Reinecke F."/>
            <person name="Kusian B."/>
            <person name="Liesegang H."/>
            <person name="Cramm R."/>
            <person name="Eitinger T."/>
            <person name="Ewering C."/>
            <person name="Potter M."/>
            <person name="Schwartz E."/>
            <person name="Strittmatter A."/>
            <person name="Voss I."/>
            <person name="Gottschalk G."/>
            <person name="Steinbuechel A."/>
            <person name="Friedrich B."/>
            <person name="Bowien B."/>
        </authorList>
    </citation>
    <scope>NUCLEOTIDE SEQUENCE [LARGE SCALE GENOMIC DNA]</scope>
    <source>
        <strain evidence="15">ATCC 17699 / DSM 428 / KCTC 22496 / NCIMB 10442 / H16 / Stanier 337</strain>
    </source>
</reference>
<feature type="transmembrane region" description="Helical" evidence="12">
    <location>
        <begin position="60"/>
        <end position="79"/>
    </location>
</feature>
<keyword evidence="3" id="KW-0813">Transport</keyword>
<comment type="cofactor">
    <cofactor evidence="1">
        <name>heme b</name>
        <dbReference type="ChEBI" id="CHEBI:60344"/>
    </cofactor>
</comment>
<evidence type="ECO:0000313" key="15">
    <source>
        <dbReference type="Proteomes" id="UP000008210"/>
    </source>
</evidence>
<organism evidence="14 15">
    <name type="scientific">Cupriavidus necator (strain ATCC 17699 / DSM 428 / KCTC 22496 / NCIMB 10442 / H16 / Stanier 337)</name>
    <name type="common">Ralstonia eutropha</name>
    <dbReference type="NCBI Taxonomy" id="381666"/>
    <lineage>
        <taxon>Bacteria</taxon>
        <taxon>Pseudomonadati</taxon>
        <taxon>Pseudomonadota</taxon>
        <taxon>Betaproteobacteria</taxon>
        <taxon>Burkholderiales</taxon>
        <taxon>Burkholderiaceae</taxon>
        <taxon>Cupriavidus</taxon>
    </lineage>
</organism>
<protein>
    <submittedName>
        <fullName evidence="14">Cytochrome b561 / ferric reductase transmembranedomain</fullName>
    </submittedName>
</protein>
<evidence type="ECO:0000256" key="12">
    <source>
        <dbReference type="SAM" id="Phobius"/>
    </source>
</evidence>
<accession>Q0K7D6</accession>
<sequence length="286" mass="30956">MPPALPAAVRWILPLGLTLCLCILGARAAPGWPAQWLSRPISGTAAAHHVVPWVAWHGRLMVLSWGLLLPLGILVARFFKVTPSQAWPAVLDRKTWWRAHLWMQGSGVALMSVGVLLVLGHGGGMPDTLARWHHLGGWALVACAALQVGGGLLRGSKGGPTSNCLRGDHYDMSARRVVFEWLHKVIGWSSLPLAIATIGIGLALADAPRWMPLLLGAWWLTLAALALALQRAGFCIDTYQAIWGPDPRHPGNRRRPIGWGITSFPSQPASSSGTHRPQAWPAEHKD</sequence>
<evidence type="ECO:0000256" key="1">
    <source>
        <dbReference type="ARBA" id="ARBA00001970"/>
    </source>
</evidence>
<feature type="transmembrane region" description="Helical" evidence="12">
    <location>
        <begin position="100"/>
        <end position="120"/>
    </location>
</feature>
<dbReference type="Proteomes" id="UP000008210">
    <property type="component" value="Chromosome 1"/>
</dbReference>
<keyword evidence="8 12" id="KW-1133">Transmembrane helix</keyword>
<dbReference type="PROSITE" id="PS50939">
    <property type="entry name" value="CYTOCHROME_B561"/>
    <property type="match status" value="1"/>
</dbReference>
<dbReference type="BioCyc" id="MetaCyc:MONOMER-21182"/>
<feature type="transmembrane region" description="Helical" evidence="12">
    <location>
        <begin position="185"/>
        <end position="204"/>
    </location>
</feature>
<keyword evidence="5 12" id="KW-0812">Transmembrane</keyword>
<dbReference type="SMART" id="SM00665">
    <property type="entry name" value="B561"/>
    <property type="match status" value="1"/>
</dbReference>
<dbReference type="eggNOG" id="ENOG5030N08">
    <property type="taxonomic scope" value="Bacteria"/>
</dbReference>
<dbReference type="GO" id="GO:0016020">
    <property type="term" value="C:membrane"/>
    <property type="evidence" value="ECO:0007669"/>
    <property type="project" value="UniProtKB-SubCell"/>
</dbReference>
<keyword evidence="9" id="KW-0408">Iron</keyword>
<feature type="transmembrane region" description="Helical" evidence="12">
    <location>
        <begin position="210"/>
        <end position="229"/>
    </location>
</feature>
<gene>
    <name evidence="14" type="ordered locus">H16_A3010</name>
</gene>
<evidence type="ECO:0000256" key="2">
    <source>
        <dbReference type="ARBA" id="ARBA00004141"/>
    </source>
</evidence>
<evidence type="ECO:0000259" key="13">
    <source>
        <dbReference type="PROSITE" id="PS50939"/>
    </source>
</evidence>
<comment type="subcellular location">
    <subcellularLocation>
        <location evidence="2">Membrane</location>
        <topology evidence="2">Multi-pass membrane protein</topology>
    </subcellularLocation>
</comment>
<name>Q0K7D6_CUPNH</name>
<evidence type="ECO:0000256" key="4">
    <source>
        <dbReference type="ARBA" id="ARBA00022617"/>
    </source>
</evidence>
<dbReference type="PANTHER" id="PTHR15422:SF24">
    <property type="entry name" value="DOMON RELATED DOMAIN-CONTAINING PROTEIN"/>
    <property type="match status" value="1"/>
</dbReference>
<dbReference type="HOGENOM" id="CLU_069591_0_0_4"/>
<keyword evidence="10 12" id="KW-0472">Membrane</keyword>
<dbReference type="KEGG" id="reh:H16_A3010"/>
<evidence type="ECO:0000256" key="3">
    <source>
        <dbReference type="ARBA" id="ARBA00022448"/>
    </source>
</evidence>